<feature type="domain" description="DM13" evidence="3">
    <location>
        <begin position="30"/>
        <end position="139"/>
    </location>
</feature>
<evidence type="ECO:0000313" key="5">
    <source>
        <dbReference type="WBParaSite" id="HCON_00185595-00001"/>
    </source>
</evidence>
<proteinExistence type="predicted"/>
<dbReference type="PROSITE" id="PS51549">
    <property type="entry name" value="DM13"/>
    <property type="match status" value="2"/>
</dbReference>
<feature type="signal peptide" evidence="2">
    <location>
        <begin position="1"/>
        <end position="19"/>
    </location>
</feature>
<dbReference type="InterPro" id="IPR052126">
    <property type="entry name" value="Spindle_Org/Thrombomodulin"/>
</dbReference>
<evidence type="ECO:0000256" key="2">
    <source>
        <dbReference type="SAM" id="SignalP"/>
    </source>
</evidence>
<evidence type="ECO:0000259" key="3">
    <source>
        <dbReference type="PROSITE" id="PS51549"/>
    </source>
</evidence>
<dbReference type="InterPro" id="IPR019545">
    <property type="entry name" value="DM13_domain"/>
</dbReference>
<accession>A0A7I4Z5I2</accession>
<evidence type="ECO:0000313" key="4">
    <source>
        <dbReference type="Proteomes" id="UP000025227"/>
    </source>
</evidence>
<feature type="domain" description="DM13" evidence="3">
    <location>
        <begin position="147"/>
        <end position="264"/>
    </location>
</feature>
<keyword evidence="1" id="KW-0677">Repeat</keyword>
<protein>
    <submittedName>
        <fullName evidence="5">DM13 domain-containing protein</fullName>
    </submittedName>
</protein>
<dbReference type="OrthoDB" id="2448405at2759"/>
<dbReference type="Pfam" id="PF10517">
    <property type="entry name" value="DM13"/>
    <property type="match status" value="2"/>
</dbReference>
<dbReference type="SMART" id="SM00686">
    <property type="entry name" value="DM13"/>
    <property type="match status" value="2"/>
</dbReference>
<dbReference type="PANTHER" id="PTHR24036:SF5">
    <property type="entry name" value="THROMBOMODULIN"/>
    <property type="match status" value="1"/>
</dbReference>
<sequence>EKMLIRTIILLTAGISVLAEEINSYDPDYGTFIGELPNLADGDVKGKVYVVNDTTLQIVNFTYNGNAPDLYFWMDRKESPTQDGVKIPSFEYGITALGKYDNAEQVVLTLPGRHKITNFKSFSLFCYKYEHNFGSVVIPENLIVPRPQFLASELKGSRYSVGSGPILIMDKRTIKIFGFTFDADKAPDGYFFVGRGPNVAHDAGVKVPIRGRDTPELITAMNERYRGGQDLIIDLPADYDIQHVDWLAIYCYKFRVDFGHVAISNVSSRIPPYVPPQKRFDDASNAVEGWPVTSLLGNDNRRNFTFQLGPPGGKKGYQSMTRARPAKYVWYVNGMLADLYLKRGVTYTFIVEGGSDKSTSDFFNPLYISDDQFGGYGKLSNEEKEQVTVYSGPDPSRVSGRLCLWSNDENVDDLQFATFADFRKTLHLKCDTDKVAALFRFTPDEKTPDTLYYQSYSNYNMGWKIHVVNELPNTITDIKEEPYVYEQWLQTQSVQSPHTSSMSVLGLTTGALTLVMATWLF</sequence>
<feature type="chain" id="PRO_5029443365" evidence="2">
    <location>
        <begin position="20"/>
        <end position="521"/>
    </location>
</feature>
<dbReference type="Proteomes" id="UP000025227">
    <property type="component" value="Unplaced"/>
</dbReference>
<dbReference type="WBParaSite" id="HCON_00185595-00001">
    <property type="protein sequence ID" value="HCON_00185595-00001"/>
    <property type="gene ID" value="HCON_00185595"/>
</dbReference>
<organism evidence="4 5">
    <name type="scientific">Haemonchus contortus</name>
    <name type="common">Barber pole worm</name>
    <dbReference type="NCBI Taxonomy" id="6289"/>
    <lineage>
        <taxon>Eukaryota</taxon>
        <taxon>Metazoa</taxon>
        <taxon>Ecdysozoa</taxon>
        <taxon>Nematoda</taxon>
        <taxon>Chromadorea</taxon>
        <taxon>Rhabditida</taxon>
        <taxon>Rhabditina</taxon>
        <taxon>Rhabditomorpha</taxon>
        <taxon>Strongyloidea</taxon>
        <taxon>Trichostrongylidae</taxon>
        <taxon>Haemonchus</taxon>
    </lineage>
</organism>
<dbReference type="PANTHER" id="PTHR24036">
    <property type="entry name" value="SKELETOR-RELATED"/>
    <property type="match status" value="1"/>
</dbReference>
<reference evidence="5" key="1">
    <citation type="submission" date="2020-12" db="UniProtKB">
        <authorList>
            <consortium name="WormBaseParasite"/>
        </authorList>
    </citation>
    <scope>IDENTIFICATION</scope>
    <source>
        <strain evidence="5">MHco3</strain>
    </source>
</reference>
<evidence type="ECO:0000256" key="1">
    <source>
        <dbReference type="ARBA" id="ARBA00022737"/>
    </source>
</evidence>
<dbReference type="OMA" id="PYQYDIW"/>
<name>A0A7I4Z5I2_HAECO</name>
<dbReference type="Pfam" id="PF25489">
    <property type="entry name" value="At5g54830"/>
    <property type="match status" value="1"/>
</dbReference>
<keyword evidence="2" id="KW-0732">Signal</keyword>
<keyword evidence="4" id="KW-1185">Reference proteome</keyword>
<dbReference type="AlphaFoldDB" id="A0A7I4Z5I2"/>
<dbReference type="InterPro" id="IPR057443">
    <property type="entry name" value="At5g54830-like"/>
</dbReference>